<evidence type="ECO:0000256" key="4">
    <source>
        <dbReference type="ARBA" id="ARBA00034481"/>
    </source>
</evidence>
<dbReference type="InterPro" id="IPR036390">
    <property type="entry name" value="WH_DNA-bd_sf"/>
</dbReference>
<evidence type="ECO:0000256" key="5">
    <source>
        <dbReference type="PIRSR" id="PIRSR005739-1"/>
    </source>
</evidence>
<dbReference type="GO" id="GO:0032259">
    <property type="term" value="P:methylation"/>
    <property type="evidence" value="ECO:0000318"/>
    <property type="project" value="GO_Central"/>
</dbReference>
<dbReference type="InterPro" id="IPR016461">
    <property type="entry name" value="COMT-like"/>
</dbReference>
<dbReference type="PIRSF" id="PIRSF005739">
    <property type="entry name" value="O-mtase"/>
    <property type="match status" value="1"/>
</dbReference>
<dbReference type="GO" id="GO:0008171">
    <property type="term" value="F:O-methyltransferase activity"/>
    <property type="evidence" value="ECO:0000318"/>
    <property type="project" value="GO_Central"/>
</dbReference>
<comment type="caution">
    <text evidence="8">The sequence shown here is derived from an EMBL/GenBank/DDBJ whole genome shotgun (WGS) entry which is preliminary data.</text>
</comment>
<dbReference type="EMBL" id="MNCJ02000319">
    <property type="protein sequence ID" value="KAF5810935.1"/>
    <property type="molecule type" value="Genomic_DNA"/>
</dbReference>
<feature type="domain" description="O-methyltransferase dimerisation" evidence="7">
    <location>
        <begin position="22"/>
        <end position="91"/>
    </location>
</feature>
<name>A0A9K3NT34_HELAN</name>
<evidence type="ECO:0000259" key="7">
    <source>
        <dbReference type="Pfam" id="PF08100"/>
    </source>
</evidence>
<dbReference type="PROSITE" id="PS51683">
    <property type="entry name" value="SAM_OMT_II"/>
    <property type="match status" value="1"/>
</dbReference>
<gene>
    <name evidence="8" type="ORF">HanXRQr2_Chr04g0175481</name>
</gene>
<protein>
    <submittedName>
        <fullName evidence="8">O-methyltransferase COMT-type, S-adenosyl-L-methionine-dependent methyltransferase</fullName>
    </submittedName>
</protein>
<feature type="active site" description="Proton acceptor" evidence="5">
    <location>
        <position position="237"/>
    </location>
</feature>
<dbReference type="InterPro" id="IPR029063">
    <property type="entry name" value="SAM-dependent_MTases_sf"/>
</dbReference>
<evidence type="ECO:0000256" key="1">
    <source>
        <dbReference type="ARBA" id="ARBA00022603"/>
    </source>
</evidence>
<reference evidence="8" key="1">
    <citation type="journal article" date="2017" name="Nature">
        <title>The sunflower genome provides insights into oil metabolism, flowering and Asterid evolution.</title>
        <authorList>
            <person name="Badouin H."/>
            <person name="Gouzy J."/>
            <person name="Grassa C.J."/>
            <person name="Murat F."/>
            <person name="Staton S.E."/>
            <person name="Cottret L."/>
            <person name="Lelandais-Briere C."/>
            <person name="Owens G.L."/>
            <person name="Carrere S."/>
            <person name="Mayjonade B."/>
            <person name="Legrand L."/>
            <person name="Gill N."/>
            <person name="Kane N.C."/>
            <person name="Bowers J.E."/>
            <person name="Hubner S."/>
            <person name="Bellec A."/>
            <person name="Berard A."/>
            <person name="Berges H."/>
            <person name="Blanchet N."/>
            <person name="Boniface M.C."/>
            <person name="Brunel D."/>
            <person name="Catrice O."/>
            <person name="Chaidir N."/>
            <person name="Claudel C."/>
            <person name="Donnadieu C."/>
            <person name="Faraut T."/>
            <person name="Fievet G."/>
            <person name="Helmstetter N."/>
            <person name="King M."/>
            <person name="Knapp S.J."/>
            <person name="Lai Z."/>
            <person name="Le Paslier M.C."/>
            <person name="Lippi Y."/>
            <person name="Lorenzon L."/>
            <person name="Mandel J.R."/>
            <person name="Marage G."/>
            <person name="Marchand G."/>
            <person name="Marquand E."/>
            <person name="Bret-Mestries E."/>
            <person name="Morien E."/>
            <person name="Nambeesan S."/>
            <person name="Nguyen T."/>
            <person name="Pegot-Espagnet P."/>
            <person name="Pouilly N."/>
            <person name="Raftis F."/>
            <person name="Sallet E."/>
            <person name="Schiex T."/>
            <person name="Thomas J."/>
            <person name="Vandecasteele C."/>
            <person name="Vares D."/>
            <person name="Vear F."/>
            <person name="Vautrin S."/>
            <person name="Crespi M."/>
            <person name="Mangin B."/>
            <person name="Burke J.M."/>
            <person name="Salse J."/>
            <person name="Munos S."/>
            <person name="Vincourt P."/>
            <person name="Rieseberg L.H."/>
            <person name="Langlade N.B."/>
        </authorList>
    </citation>
    <scope>NUCLEOTIDE SEQUENCE</scope>
    <source>
        <tissue evidence="8">Leaves</tissue>
    </source>
</reference>
<dbReference type="Pfam" id="PF08100">
    <property type="entry name" value="Dimerisation"/>
    <property type="match status" value="1"/>
</dbReference>
<dbReference type="SUPFAM" id="SSF53335">
    <property type="entry name" value="S-adenosyl-L-methionine-dependent methyltransferases"/>
    <property type="match status" value="1"/>
</dbReference>
<dbReference type="InterPro" id="IPR001077">
    <property type="entry name" value="COMT_C"/>
</dbReference>
<dbReference type="Pfam" id="PF00891">
    <property type="entry name" value="Methyltransf_2"/>
    <property type="match status" value="1"/>
</dbReference>
<dbReference type="FunFam" id="3.40.50.150:FF:000057">
    <property type="entry name" value="O-methyltransferase ZRP4"/>
    <property type="match status" value="1"/>
</dbReference>
<evidence type="ECO:0000256" key="2">
    <source>
        <dbReference type="ARBA" id="ARBA00022679"/>
    </source>
</evidence>
<dbReference type="SUPFAM" id="SSF46785">
    <property type="entry name" value="Winged helix' DNA-binding domain"/>
    <property type="match status" value="1"/>
</dbReference>
<dbReference type="InterPro" id="IPR036388">
    <property type="entry name" value="WH-like_DNA-bd_sf"/>
</dbReference>
<dbReference type="AlphaFoldDB" id="A0A9K3NT34"/>
<dbReference type="Gene3D" id="3.40.50.150">
    <property type="entry name" value="Vaccinia Virus protein VP39"/>
    <property type="match status" value="1"/>
</dbReference>
<dbReference type="InterPro" id="IPR012967">
    <property type="entry name" value="COMT_dimerisation"/>
</dbReference>
<feature type="domain" description="O-methyltransferase C-terminal" evidence="6">
    <location>
        <begin position="107"/>
        <end position="315"/>
    </location>
</feature>
<evidence type="ECO:0000313" key="8">
    <source>
        <dbReference type="EMBL" id="KAF5810935.1"/>
    </source>
</evidence>
<proteinExistence type="inferred from homology"/>
<keyword evidence="1" id="KW-0489">Methyltransferase</keyword>
<evidence type="ECO:0000259" key="6">
    <source>
        <dbReference type="Pfam" id="PF00891"/>
    </source>
</evidence>
<dbReference type="GO" id="GO:0046983">
    <property type="term" value="F:protein dimerization activity"/>
    <property type="evidence" value="ECO:0007669"/>
    <property type="project" value="InterPro"/>
</dbReference>
<keyword evidence="2" id="KW-0808">Transferase</keyword>
<dbReference type="Proteomes" id="UP000215914">
    <property type="component" value="Unassembled WGS sequence"/>
</dbReference>
<sequence>MDPNQNQGEANVVFEAQALVYRYVHNYATSMSLGCALELGIPDIVHNYEKPITIQELVSKLNLPIDKTRHLQQLMRLLIHFNFFSVTKLHDQDDEGLALDPVIMTPWRFLGKWFKGNKSTVFETAHGIPFWEFANRNPVFNGRFNDAMASDSHMMSLVIKDCQEIFEGVESLVDVGGGTGLNTKILLEAFPHMTCTVFDLPHVVADMSETRNLKYVGGDMFSAIPSADAIFFKNVLHNWSDDDVLKILKRSREAIRFAGDKGKVIIIDMVLDEKQDRREITETKMVFDVLMMVLVTGKERTKVEWEKLFGEAGFSRYNVTPNFGLRSLMEVFP</sequence>
<keyword evidence="3" id="KW-0949">S-adenosyl-L-methionine</keyword>
<organism evidence="8 9">
    <name type="scientific">Helianthus annuus</name>
    <name type="common">Common sunflower</name>
    <dbReference type="NCBI Taxonomy" id="4232"/>
    <lineage>
        <taxon>Eukaryota</taxon>
        <taxon>Viridiplantae</taxon>
        <taxon>Streptophyta</taxon>
        <taxon>Embryophyta</taxon>
        <taxon>Tracheophyta</taxon>
        <taxon>Spermatophyta</taxon>
        <taxon>Magnoliopsida</taxon>
        <taxon>eudicotyledons</taxon>
        <taxon>Gunneridae</taxon>
        <taxon>Pentapetalae</taxon>
        <taxon>asterids</taxon>
        <taxon>campanulids</taxon>
        <taxon>Asterales</taxon>
        <taxon>Asteraceae</taxon>
        <taxon>Asteroideae</taxon>
        <taxon>Heliantheae alliance</taxon>
        <taxon>Heliantheae</taxon>
        <taxon>Helianthus</taxon>
    </lineage>
</organism>
<evidence type="ECO:0000313" key="9">
    <source>
        <dbReference type="Proteomes" id="UP000215914"/>
    </source>
</evidence>
<evidence type="ECO:0000256" key="3">
    <source>
        <dbReference type="ARBA" id="ARBA00022691"/>
    </source>
</evidence>
<dbReference type="Gramene" id="mRNA:HanXRQr2_Chr04g0175481">
    <property type="protein sequence ID" value="mRNA:HanXRQr2_Chr04g0175481"/>
    <property type="gene ID" value="HanXRQr2_Chr04g0175481"/>
</dbReference>
<reference evidence="8" key="2">
    <citation type="submission" date="2020-06" db="EMBL/GenBank/DDBJ databases">
        <title>Helianthus annuus Genome sequencing and assembly Release 2.</title>
        <authorList>
            <person name="Gouzy J."/>
            <person name="Langlade N."/>
            <person name="Munos S."/>
        </authorList>
    </citation>
    <scope>NUCLEOTIDE SEQUENCE</scope>
    <source>
        <tissue evidence="8">Leaves</tissue>
    </source>
</reference>
<accession>A0A9K3NT34</accession>
<dbReference type="CDD" id="cd02440">
    <property type="entry name" value="AdoMet_MTases"/>
    <property type="match status" value="1"/>
</dbReference>
<dbReference type="GO" id="GO:0008757">
    <property type="term" value="F:S-adenosylmethionine-dependent methyltransferase activity"/>
    <property type="evidence" value="ECO:0000318"/>
    <property type="project" value="GO_Central"/>
</dbReference>
<comment type="similarity">
    <text evidence="4">Belongs to the class I-like SAM-binding methyltransferase superfamily. Cation-independent O-methyltransferase family. COMT subfamily.</text>
</comment>
<keyword evidence="9" id="KW-1185">Reference proteome</keyword>
<dbReference type="PANTHER" id="PTHR11746">
    <property type="entry name" value="O-METHYLTRANSFERASE"/>
    <property type="match status" value="1"/>
</dbReference>
<dbReference type="Gene3D" id="1.10.10.10">
    <property type="entry name" value="Winged helix-like DNA-binding domain superfamily/Winged helix DNA-binding domain"/>
    <property type="match status" value="1"/>
</dbReference>